<dbReference type="KEGG" id="slom:PXH66_19410"/>
<dbReference type="Pfam" id="PF00903">
    <property type="entry name" value="Glyoxalase"/>
    <property type="match status" value="1"/>
</dbReference>
<dbReference type="PROSITE" id="PS51819">
    <property type="entry name" value="VOC"/>
    <property type="match status" value="1"/>
</dbReference>
<dbReference type="InterPro" id="IPR052164">
    <property type="entry name" value="Anthracycline_SecMetBiosynth"/>
</dbReference>
<dbReference type="PANTHER" id="PTHR33993:SF2">
    <property type="entry name" value="VOC DOMAIN-CONTAINING PROTEIN"/>
    <property type="match status" value="1"/>
</dbReference>
<organism evidence="2 3">
    <name type="scientific">Synoicihabitans lomoniglobus</name>
    <dbReference type="NCBI Taxonomy" id="2909285"/>
    <lineage>
        <taxon>Bacteria</taxon>
        <taxon>Pseudomonadati</taxon>
        <taxon>Verrucomicrobiota</taxon>
        <taxon>Opitutia</taxon>
        <taxon>Opitutales</taxon>
        <taxon>Opitutaceae</taxon>
        <taxon>Synoicihabitans</taxon>
    </lineage>
</organism>
<proteinExistence type="predicted"/>
<keyword evidence="3" id="KW-1185">Reference proteome</keyword>
<dbReference type="SUPFAM" id="SSF54593">
    <property type="entry name" value="Glyoxalase/Bleomycin resistance protein/Dihydroxybiphenyl dioxygenase"/>
    <property type="match status" value="1"/>
</dbReference>
<accession>A0AAE9ZWS3</accession>
<reference evidence="2" key="1">
    <citation type="submission" date="2023-03" db="EMBL/GenBank/DDBJ databases">
        <title>Lomoglobus Profundus gen. nov., sp. nov., a novel member of the phylum Verrucomicrobia, isolated from deep-marine sediment of South China Sea.</title>
        <authorList>
            <person name="Ahmad T."/>
            <person name="Ishaq S.E."/>
            <person name="Wang F."/>
        </authorList>
    </citation>
    <scope>NUCLEOTIDE SEQUENCE</scope>
    <source>
        <strain evidence="2">LMO-M01</strain>
    </source>
</reference>
<protein>
    <submittedName>
        <fullName evidence="2">VOC family protein</fullName>
    </submittedName>
</protein>
<dbReference type="InterPro" id="IPR037523">
    <property type="entry name" value="VOC_core"/>
</dbReference>
<dbReference type="RefSeq" id="WP_330930853.1">
    <property type="nucleotide sequence ID" value="NZ_CP119075.1"/>
</dbReference>
<dbReference type="EMBL" id="CP119075">
    <property type="protein sequence ID" value="WED64514.1"/>
    <property type="molecule type" value="Genomic_DNA"/>
</dbReference>
<dbReference type="InterPro" id="IPR004360">
    <property type="entry name" value="Glyas_Fos-R_dOase_dom"/>
</dbReference>
<dbReference type="PANTHER" id="PTHR33993">
    <property type="entry name" value="GLYOXALASE-RELATED"/>
    <property type="match status" value="1"/>
</dbReference>
<dbReference type="Gene3D" id="3.10.180.10">
    <property type="entry name" value="2,3-Dihydroxybiphenyl 1,2-Dioxygenase, domain 1"/>
    <property type="match status" value="1"/>
</dbReference>
<evidence type="ECO:0000313" key="3">
    <source>
        <dbReference type="Proteomes" id="UP001218638"/>
    </source>
</evidence>
<dbReference type="Proteomes" id="UP001218638">
    <property type="component" value="Chromosome"/>
</dbReference>
<feature type="domain" description="VOC" evidence="1">
    <location>
        <begin position="12"/>
        <end position="127"/>
    </location>
</feature>
<gene>
    <name evidence="2" type="ORF">PXH66_19410</name>
</gene>
<dbReference type="InterPro" id="IPR029068">
    <property type="entry name" value="Glyas_Bleomycin-R_OHBP_Dase"/>
</dbReference>
<evidence type="ECO:0000259" key="1">
    <source>
        <dbReference type="PROSITE" id="PS51819"/>
    </source>
</evidence>
<name>A0AAE9ZWS3_9BACT</name>
<sequence>MAENPPPPPHPALGQVAITVSDVTAAKTFYRDVIGLKFLFDAGPNLAFLQTGDVRIMLSTPQGHGEPGKNSTLYFKVTDIVTTHAAIVARGAADERAPALTAPMPDHDLWMGFVRDPDGNLVGLMEEVRPPVGR</sequence>
<dbReference type="AlphaFoldDB" id="A0AAE9ZWS3"/>
<evidence type="ECO:0000313" key="2">
    <source>
        <dbReference type="EMBL" id="WED64514.1"/>
    </source>
</evidence>